<organism evidence="1 2">
    <name type="scientific">Spodoptera littoralis</name>
    <name type="common">Egyptian cotton leafworm</name>
    <dbReference type="NCBI Taxonomy" id="7109"/>
    <lineage>
        <taxon>Eukaryota</taxon>
        <taxon>Metazoa</taxon>
        <taxon>Ecdysozoa</taxon>
        <taxon>Arthropoda</taxon>
        <taxon>Hexapoda</taxon>
        <taxon>Insecta</taxon>
        <taxon>Pterygota</taxon>
        <taxon>Neoptera</taxon>
        <taxon>Endopterygota</taxon>
        <taxon>Lepidoptera</taxon>
        <taxon>Glossata</taxon>
        <taxon>Ditrysia</taxon>
        <taxon>Noctuoidea</taxon>
        <taxon>Noctuidae</taxon>
        <taxon>Amphipyrinae</taxon>
        <taxon>Spodoptera</taxon>
    </lineage>
</organism>
<evidence type="ECO:0000313" key="1">
    <source>
        <dbReference type="EMBL" id="CAH1635868.1"/>
    </source>
</evidence>
<reference evidence="1" key="1">
    <citation type="submission" date="2022-02" db="EMBL/GenBank/DDBJ databases">
        <authorList>
            <person name="King R."/>
        </authorList>
    </citation>
    <scope>NUCLEOTIDE SEQUENCE</scope>
</reference>
<name>A0A9P0MZB1_SPOLI</name>
<keyword evidence="2" id="KW-1185">Reference proteome</keyword>
<proteinExistence type="predicted"/>
<sequence length="88" mass="10365">MDTWSWYSRRYKCVTGHLGNLTLTTNYNARYVSRRFSKRPWYHSGRAGPFMLKNDPLILEFSCTLKFYSVLGKDKQGLSDLKNYTLIS</sequence>
<gene>
    <name evidence="1" type="ORF">SPLIT_LOCUS1230</name>
</gene>
<dbReference type="Proteomes" id="UP001153321">
    <property type="component" value="Chromosome 11"/>
</dbReference>
<dbReference type="EMBL" id="LR824542">
    <property type="protein sequence ID" value="CAH1635868.1"/>
    <property type="molecule type" value="Genomic_DNA"/>
</dbReference>
<accession>A0A9P0MZB1</accession>
<evidence type="ECO:0000313" key="2">
    <source>
        <dbReference type="Proteomes" id="UP001153321"/>
    </source>
</evidence>
<dbReference type="AlphaFoldDB" id="A0A9P0MZB1"/>
<protein>
    <submittedName>
        <fullName evidence="1">Uncharacterized protein</fullName>
    </submittedName>
</protein>